<evidence type="ECO:0000313" key="11">
    <source>
        <dbReference type="Proteomes" id="UP000291404"/>
    </source>
</evidence>
<keyword evidence="11" id="KW-1185">Reference proteome</keyword>
<comment type="caution">
    <text evidence="10">The sequence shown here is derived from an EMBL/GenBank/DDBJ whole genome shotgun (WGS) entry which is preliminary data.</text>
</comment>
<dbReference type="AlphaFoldDB" id="A0A4Q9LI03"/>
<name>A0A4Q9LI03_9MICR</name>
<dbReference type="VEuPathDB" id="MicrosporidiaDB:CWI39_0313p0010"/>
<dbReference type="STRING" id="148818.A0A4Q9LI03"/>
<evidence type="ECO:0000256" key="3">
    <source>
        <dbReference type="ARBA" id="ARBA00006347"/>
    </source>
</evidence>
<feature type="signal peptide" evidence="8">
    <location>
        <begin position="1"/>
        <end position="15"/>
    </location>
</feature>
<comment type="subcellular location">
    <subcellularLocation>
        <location evidence="2">Endoplasmic reticulum lumen</location>
    </subcellularLocation>
</comment>
<dbReference type="Proteomes" id="UP000291404">
    <property type="component" value="Unassembled WGS sequence"/>
</dbReference>
<keyword evidence="8" id="KW-0732">Signal</keyword>
<dbReference type="EMBL" id="PITI01000321">
    <property type="protein sequence ID" value="TBU07135.1"/>
    <property type="molecule type" value="Genomic_DNA"/>
</dbReference>
<dbReference type="EC" id="5.3.4.1" evidence="4"/>
<protein>
    <recommendedName>
        <fullName evidence="4">protein disulfide-isomerase</fullName>
        <ecNumber evidence="4">5.3.4.1</ecNumber>
    </recommendedName>
</protein>
<comment type="similarity">
    <text evidence="3">Belongs to the protein disulfide isomerase family.</text>
</comment>
<gene>
    <name evidence="10" type="ORF">CWI36_0321p0040</name>
</gene>
<dbReference type="GO" id="GO:0034976">
    <property type="term" value="P:response to endoplasmic reticulum stress"/>
    <property type="evidence" value="ECO:0007669"/>
    <property type="project" value="TreeGrafter"/>
</dbReference>
<dbReference type="Pfam" id="PF00085">
    <property type="entry name" value="Thioredoxin"/>
    <property type="match status" value="1"/>
</dbReference>
<sequence>MIFFILFFTFLQTETPNIYSYKQINLDNTKDEPLKANFFDCKNTKHEKCDENNILIEHLGRTFTLKPENEKVLPSIISLLNKYKAPPQNIKEIVENLTSLESKEDPEIVSIRSGARSFAIYFVDSNEVDKITPSTLPNISIFLSSDKKLAETLDTPFPGIYGFNASERTHYRMKPTESYLSNIYTILIPILEEVTSETIKHYELCQLPVFYIFVSQKDSESLMKDLKPIFLKYKEKAKGAVVFYKQEKTNLKHFGISEEQLPAMINLTNKKKYKQVGLTKENTENFLENYFSESLTPYEASGEVPEDNSKRNLKVIVRNDYKKYYEDIKKDIIIVFHSPYCRYCVELKPLLEKLADLYNKYASKKIVIGTIDMVDNDMPEFTIHGFPTIYLLKGKTREAILFDQQRSFNNFIEFIHQNGYNKINLNKYLDKKEKEDL</sequence>
<feature type="chain" id="PRO_5020683139" description="protein disulfide-isomerase" evidence="8">
    <location>
        <begin position="16"/>
        <end position="437"/>
    </location>
</feature>
<proteinExistence type="inferred from homology"/>
<evidence type="ECO:0000256" key="4">
    <source>
        <dbReference type="ARBA" id="ARBA00012723"/>
    </source>
</evidence>
<dbReference type="GO" id="GO:0005788">
    <property type="term" value="C:endoplasmic reticulum lumen"/>
    <property type="evidence" value="ECO:0007669"/>
    <property type="project" value="UniProtKB-SubCell"/>
</dbReference>
<dbReference type="PANTHER" id="PTHR18929:SF132">
    <property type="entry name" value="PROTEIN DISULFIDE-ISOMERASE A3"/>
    <property type="match status" value="1"/>
</dbReference>
<dbReference type="GO" id="GO:0006457">
    <property type="term" value="P:protein folding"/>
    <property type="evidence" value="ECO:0007669"/>
    <property type="project" value="TreeGrafter"/>
</dbReference>
<evidence type="ECO:0000256" key="7">
    <source>
        <dbReference type="ARBA" id="ARBA00023284"/>
    </source>
</evidence>
<keyword evidence="7" id="KW-0676">Redox-active center</keyword>
<keyword evidence="5" id="KW-0256">Endoplasmic reticulum</keyword>
<dbReference type="InterPro" id="IPR036249">
    <property type="entry name" value="Thioredoxin-like_sf"/>
</dbReference>
<dbReference type="CDD" id="cd02982">
    <property type="entry name" value="PDI_b'_family"/>
    <property type="match status" value="1"/>
</dbReference>
<dbReference type="SUPFAM" id="SSF52833">
    <property type="entry name" value="Thioredoxin-like"/>
    <property type="match status" value="2"/>
</dbReference>
<feature type="domain" description="Thioredoxin" evidence="9">
    <location>
        <begin position="286"/>
        <end position="434"/>
    </location>
</feature>
<organism evidence="10 11">
    <name type="scientific">Hamiltosporidium magnivora</name>
    <dbReference type="NCBI Taxonomy" id="148818"/>
    <lineage>
        <taxon>Eukaryota</taxon>
        <taxon>Fungi</taxon>
        <taxon>Fungi incertae sedis</taxon>
        <taxon>Microsporidia</taxon>
        <taxon>Dubosqiidae</taxon>
        <taxon>Hamiltosporidium</taxon>
    </lineage>
</organism>
<keyword evidence="6 10" id="KW-0413">Isomerase</keyword>
<dbReference type="VEuPathDB" id="MicrosporidiaDB:CWI36_0321p0040"/>
<dbReference type="GO" id="GO:0003756">
    <property type="term" value="F:protein disulfide isomerase activity"/>
    <property type="evidence" value="ECO:0007669"/>
    <property type="project" value="UniProtKB-EC"/>
</dbReference>
<dbReference type="Gene3D" id="3.40.30.10">
    <property type="entry name" value="Glutaredoxin"/>
    <property type="match status" value="2"/>
</dbReference>
<evidence type="ECO:0000256" key="2">
    <source>
        <dbReference type="ARBA" id="ARBA00004319"/>
    </source>
</evidence>
<evidence type="ECO:0000259" key="9">
    <source>
        <dbReference type="PROSITE" id="PS51352"/>
    </source>
</evidence>
<dbReference type="Pfam" id="PF13848">
    <property type="entry name" value="Thioredoxin_6"/>
    <property type="match status" value="1"/>
</dbReference>
<accession>A0A4Q9LI03</accession>
<dbReference type="PROSITE" id="PS51352">
    <property type="entry name" value="THIOREDOXIN_2"/>
    <property type="match status" value="1"/>
</dbReference>
<dbReference type="InterPro" id="IPR013766">
    <property type="entry name" value="Thioredoxin_domain"/>
</dbReference>
<evidence type="ECO:0000256" key="6">
    <source>
        <dbReference type="ARBA" id="ARBA00023235"/>
    </source>
</evidence>
<comment type="catalytic activity">
    <reaction evidence="1">
        <text>Catalyzes the rearrangement of -S-S- bonds in proteins.</text>
        <dbReference type="EC" id="5.3.4.1"/>
    </reaction>
</comment>
<evidence type="ECO:0000313" key="10">
    <source>
        <dbReference type="EMBL" id="TBU07135.1"/>
    </source>
</evidence>
<evidence type="ECO:0000256" key="5">
    <source>
        <dbReference type="ARBA" id="ARBA00022824"/>
    </source>
</evidence>
<evidence type="ECO:0000256" key="1">
    <source>
        <dbReference type="ARBA" id="ARBA00001182"/>
    </source>
</evidence>
<dbReference type="PANTHER" id="PTHR18929">
    <property type="entry name" value="PROTEIN DISULFIDE ISOMERASE"/>
    <property type="match status" value="1"/>
</dbReference>
<reference evidence="10 11" key="1">
    <citation type="submission" date="2017-12" db="EMBL/GenBank/DDBJ databases">
        <authorList>
            <person name="Pombert J.-F."/>
            <person name="Haag K.L."/>
            <person name="Ebert D."/>
        </authorList>
    </citation>
    <scope>NUCLEOTIDE SEQUENCE [LARGE SCALE GENOMIC DNA]</scope>
    <source>
        <strain evidence="10">BE-OM-2</strain>
    </source>
</reference>
<evidence type="ECO:0000256" key="8">
    <source>
        <dbReference type="SAM" id="SignalP"/>
    </source>
</evidence>